<sequence>MIPNKPLPCSDEFETPDAYIEALLEFVSTNNLFQLLCGGVHILDFFTTDPGLFQAVVPKDWQEFLMACPPMKLLDLLMRDDVSGDLPVCCELPVPASLVDYITQIRRLTLCRNFTSRQQDLKKLPRHITVGMKEKKIHEVVNFANYVHGLVGDIATKYGEDISHLIDFGSGQNYLGRTLASKPYAHNIVAVECREENILGAKDLDIMAGIAKKPVIIRNKKLFMQTVDSKRLETETDATKREWLERNLEKKIEIDDKVDLRSRRAIGAEAEYERTQGNGAITYVKGRMESGDLTEIIQQLDAVQLQEKKEAVKDDELSEEEIEKAAEAEAQRRKLMAISIHSCGNLSHYGIRSLVMNPSMRAVAIVGCCYNLMTERLGPPTYLSQYLRPTLQAINGRLIRESSRFDPQGFPMSNRLESYKEGVRLNITARMMACQAPLNWGEDDSDEFFSRHFFRAVLQRIFLDYGVVSTVRHAAKDSAGQDVERGEEDGEADSPFNLSTNPVIVGSLRKAAYKNLNAYVRGAIAKLTTNKDYEQYAATVAKATEGLTDEDIEKYKERYLPRYREMSAVWSLISFSAQVVESMIVTDRWQFLREHSDVVRDCWVETVFDYQHSPRNLVVVGIKR</sequence>
<dbReference type="Pfam" id="PF13679">
    <property type="entry name" value="Methyltransf_32"/>
    <property type="match status" value="1"/>
</dbReference>
<name>A0A0F8BV82_CERFI</name>
<dbReference type="OrthoDB" id="10258156at2759"/>
<dbReference type="PANTHER" id="PTHR12496">
    <property type="entry name" value="CGI-41 METHYLTRANSFERASE"/>
    <property type="match status" value="1"/>
</dbReference>
<dbReference type="PANTHER" id="PTHR12496:SF0">
    <property type="entry name" value="METHYLTRANSFERASE DOMAIN-CONTAINING PROTEIN"/>
    <property type="match status" value="1"/>
</dbReference>
<evidence type="ECO:0000313" key="4">
    <source>
        <dbReference type="Proteomes" id="UP000034841"/>
    </source>
</evidence>
<dbReference type="InterPro" id="IPR052220">
    <property type="entry name" value="METTL25"/>
</dbReference>
<evidence type="ECO:0000313" key="3">
    <source>
        <dbReference type="EMBL" id="KKF96468.1"/>
    </source>
</evidence>
<comment type="caution">
    <text evidence="3">The sequence shown here is derived from an EMBL/GenBank/DDBJ whole genome shotgun (WGS) entry which is preliminary data.</text>
</comment>
<feature type="domain" description="Methyltransferase" evidence="2">
    <location>
        <begin position="135"/>
        <end position="375"/>
    </location>
</feature>
<keyword evidence="4" id="KW-1185">Reference proteome</keyword>
<gene>
    <name evidence="3" type="ORF">CFO_g1188</name>
</gene>
<dbReference type="InterPro" id="IPR025714">
    <property type="entry name" value="Methyltranfer_dom"/>
</dbReference>
<evidence type="ECO:0000259" key="2">
    <source>
        <dbReference type="Pfam" id="PF13679"/>
    </source>
</evidence>
<dbReference type="EMBL" id="LBBL01000042">
    <property type="protein sequence ID" value="KKF96468.1"/>
    <property type="molecule type" value="Genomic_DNA"/>
</dbReference>
<dbReference type="AlphaFoldDB" id="A0A0F8BV82"/>
<feature type="region of interest" description="Disordered" evidence="1">
    <location>
        <begin position="476"/>
        <end position="495"/>
    </location>
</feature>
<organism evidence="3 4">
    <name type="scientific">Ceratocystis fimbriata f. sp. platani</name>
    <dbReference type="NCBI Taxonomy" id="88771"/>
    <lineage>
        <taxon>Eukaryota</taxon>
        <taxon>Fungi</taxon>
        <taxon>Dikarya</taxon>
        <taxon>Ascomycota</taxon>
        <taxon>Pezizomycotina</taxon>
        <taxon>Sordariomycetes</taxon>
        <taxon>Hypocreomycetidae</taxon>
        <taxon>Microascales</taxon>
        <taxon>Ceratocystidaceae</taxon>
        <taxon>Ceratocystis</taxon>
    </lineage>
</organism>
<proteinExistence type="predicted"/>
<evidence type="ECO:0000256" key="1">
    <source>
        <dbReference type="SAM" id="MobiDB-lite"/>
    </source>
</evidence>
<dbReference type="Proteomes" id="UP000034841">
    <property type="component" value="Unassembled WGS sequence"/>
</dbReference>
<reference evidence="3 4" key="1">
    <citation type="submission" date="2015-04" db="EMBL/GenBank/DDBJ databases">
        <title>Genome sequence of Ceratocystis platani, a major pathogen of plane trees.</title>
        <authorList>
            <person name="Belbahri L."/>
        </authorList>
    </citation>
    <scope>NUCLEOTIDE SEQUENCE [LARGE SCALE GENOMIC DNA]</scope>
    <source>
        <strain evidence="3 4">CFO</strain>
    </source>
</reference>
<accession>A0A0F8BV82</accession>
<protein>
    <recommendedName>
        <fullName evidence="2">Methyltransferase domain-containing protein</fullName>
    </recommendedName>
</protein>